<organism evidence="2">
    <name type="scientific">Candidatus Moduliflexus flocculans</name>
    <dbReference type="NCBI Taxonomy" id="1499966"/>
    <lineage>
        <taxon>Bacteria</taxon>
        <taxon>Candidatus Moduliflexota</taxon>
        <taxon>Candidatus Moduliflexia</taxon>
        <taxon>Candidatus Moduliflexales</taxon>
        <taxon>Candidatus Moduliflexaceae</taxon>
    </lineage>
</organism>
<dbReference type="EMBL" id="DF820459">
    <property type="protein sequence ID" value="GAK53074.1"/>
    <property type="molecule type" value="Genomic_DNA"/>
</dbReference>
<accession>A0A0S6W3N8</accession>
<name>A0A0S6W3N8_9BACT</name>
<evidence type="ECO:0000313" key="3">
    <source>
        <dbReference type="Proteomes" id="UP000030700"/>
    </source>
</evidence>
<gene>
    <name evidence="2" type="ORF">U14_04333</name>
</gene>
<dbReference type="PROSITE" id="PS51257">
    <property type="entry name" value="PROKAR_LIPOPROTEIN"/>
    <property type="match status" value="1"/>
</dbReference>
<dbReference type="HOGENOM" id="CLU_1238185_0_0_0"/>
<dbReference type="Proteomes" id="UP000030700">
    <property type="component" value="Unassembled WGS sequence"/>
</dbReference>
<evidence type="ECO:0000313" key="2">
    <source>
        <dbReference type="EMBL" id="GAK53074.1"/>
    </source>
</evidence>
<evidence type="ECO:0000256" key="1">
    <source>
        <dbReference type="SAM" id="SignalP"/>
    </source>
</evidence>
<evidence type="ECO:0008006" key="4">
    <source>
        <dbReference type="Google" id="ProtNLM"/>
    </source>
</evidence>
<reference evidence="2" key="1">
    <citation type="journal article" date="2015" name="PeerJ">
        <title>First genomic representation of candidate bacterial phylum KSB3 points to enhanced environmental sensing as a trigger of wastewater bulking.</title>
        <authorList>
            <person name="Sekiguchi Y."/>
            <person name="Ohashi A."/>
            <person name="Parks D.H."/>
            <person name="Yamauchi T."/>
            <person name="Tyson G.W."/>
            <person name="Hugenholtz P."/>
        </authorList>
    </citation>
    <scope>NUCLEOTIDE SEQUENCE [LARGE SCALE GENOMIC DNA]</scope>
</reference>
<keyword evidence="3" id="KW-1185">Reference proteome</keyword>
<protein>
    <recommendedName>
        <fullName evidence="4">Lipoprotein</fullName>
    </recommendedName>
</protein>
<sequence>MKGMLMILILSLSLLVSSCSAQKAETTPEIQQTPLKITSSLLKDGVELFAAQEMTMPLGKHRSILAKTNMSDIVIRTSADFTQVVKEIASPEDALAYVRLITSEEIRPFLQDVYYAEVHKQAVPTTKEVNGEKIVVEDIWFAVEAKQYDAWKLAEPVVKKLEIGGYAIERFVAAYPKVMDKSATPAQLLKIRETVGTQGAYTMEILAVIAEGDAIEKMLLFTK</sequence>
<feature type="signal peptide" evidence="1">
    <location>
        <begin position="1"/>
        <end position="23"/>
    </location>
</feature>
<keyword evidence="1" id="KW-0732">Signal</keyword>
<proteinExistence type="predicted"/>
<dbReference type="AlphaFoldDB" id="A0A0S6W3N8"/>
<feature type="chain" id="PRO_5006631577" description="Lipoprotein" evidence="1">
    <location>
        <begin position="24"/>
        <end position="223"/>
    </location>
</feature>